<comment type="domain">
    <text evidence="7">The N-terminal domain interacts with the head of the 30S subunit; the C-terminal domain interacts with the body and contacts protein S4. The interaction surface between S4 and S5 is involved in control of translational fidelity.</text>
</comment>
<dbReference type="PANTHER" id="PTHR13718:SF4">
    <property type="entry name" value="40S RIBOSOMAL PROTEIN S2"/>
    <property type="match status" value="1"/>
</dbReference>
<dbReference type="PANTHER" id="PTHR13718">
    <property type="entry name" value="RIBOSOMAL S SUBUNIT"/>
    <property type="match status" value="1"/>
</dbReference>
<evidence type="ECO:0000259" key="9">
    <source>
        <dbReference type="PROSITE" id="PS50881"/>
    </source>
</evidence>
<dbReference type="SUPFAM" id="SSF54768">
    <property type="entry name" value="dsRNA-binding domain-like"/>
    <property type="match status" value="1"/>
</dbReference>
<keyword evidence="12" id="KW-1185">Reference proteome</keyword>
<reference evidence="11 13" key="2">
    <citation type="journal article" date="2019" name="Nat. Microbiol.">
        <title>Wide diversity of methane and short-chain alkane metabolisms in uncultured archaea.</title>
        <authorList>
            <person name="Borrel G."/>
            <person name="Adam P.S."/>
            <person name="McKay L.J."/>
            <person name="Chen L.X."/>
            <person name="Sierra-Garcia I.N."/>
            <person name="Sieber C.M."/>
            <person name="Letourneur Q."/>
            <person name="Ghozlane A."/>
            <person name="Andersen G.L."/>
            <person name="Li W.J."/>
            <person name="Hallam S.J."/>
            <person name="Muyzer G."/>
            <person name="de Oliveira V.M."/>
            <person name="Inskeep W.P."/>
            <person name="Banfield J.F."/>
            <person name="Gribaldo S."/>
        </authorList>
    </citation>
    <scope>NUCLEOTIDE SEQUENCE [LARGE SCALE GENOMIC DNA]</scope>
    <source>
        <strain evidence="11">NM4</strain>
    </source>
</reference>
<protein>
    <recommendedName>
        <fullName evidence="6 7">Small ribosomal subunit protein uS5</fullName>
    </recommendedName>
</protein>
<evidence type="ECO:0000256" key="5">
    <source>
        <dbReference type="ARBA" id="ARBA00023274"/>
    </source>
</evidence>
<dbReference type="InterPro" id="IPR014721">
    <property type="entry name" value="Ribsml_uS5_D2-typ_fold_subgr"/>
</dbReference>
<evidence type="ECO:0000313" key="12">
    <source>
        <dbReference type="Proteomes" id="UP000277582"/>
    </source>
</evidence>
<proteinExistence type="inferred from homology"/>
<evidence type="ECO:0000256" key="1">
    <source>
        <dbReference type="ARBA" id="ARBA00008945"/>
    </source>
</evidence>
<evidence type="ECO:0000256" key="6">
    <source>
        <dbReference type="ARBA" id="ARBA00035255"/>
    </source>
</evidence>
<dbReference type="InterPro" id="IPR013810">
    <property type="entry name" value="Ribosomal_uS5_N"/>
</dbReference>
<evidence type="ECO:0000256" key="4">
    <source>
        <dbReference type="ARBA" id="ARBA00022980"/>
    </source>
</evidence>
<dbReference type="InterPro" id="IPR020568">
    <property type="entry name" value="Ribosomal_Su5_D2-typ_SF"/>
</dbReference>
<comment type="similarity">
    <text evidence="1 7 8">Belongs to the universal ribosomal protein uS5 family.</text>
</comment>
<evidence type="ECO:0000256" key="2">
    <source>
        <dbReference type="ARBA" id="ARBA00022730"/>
    </source>
</evidence>
<dbReference type="HAMAP" id="MF_01307_A">
    <property type="entry name" value="Ribosomal_uS5_A"/>
    <property type="match status" value="1"/>
</dbReference>
<evidence type="ECO:0000256" key="7">
    <source>
        <dbReference type="HAMAP-Rule" id="MF_01307"/>
    </source>
</evidence>
<dbReference type="InterPro" id="IPR000851">
    <property type="entry name" value="Ribosomal_uS5"/>
</dbReference>
<dbReference type="Proteomes" id="UP000277582">
    <property type="component" value="Unassembled WGS sequence"/>
</dbReference>
<sequence length="214" mass="23910">MSEEIEQQAVMQKEWIPRTRLGKLVAEGKIKTMDEILRRGIPIKEPEIVDILIPNLQKEIIEVRKVQRQTDAGELSQIRVIVAVGDGENFVGIGKGKGKEFRMAFDDAVRNAKLNLIKVRKGCGSWECGCGRPHSVPILTRGKSGSVRVEIMPAPRGLGLVCSETARIILKLAGVKDARVFSRGMSRNRMNYAMAVYNALLNMNKTNLPSDWKR</sequence>
<dbReference type="InterPro" id="IPR005324">
    <property type="entry name" value="Ribosomal_uS5_C"/>
</dbReference>
<dbReference type="NCBIfam" id="TIGR01020">
    <property type="entry name" value="uS5_euk_arch"/>
    <property type="match status" value="1"/>
</dbReference>
<dbReference type="Pfam" id="PF03719">
    <property type="entry name" value="Ribosomal_S5_C"/>
    <property type="match status" value="1"/>
</dbReference>
<evidence type="ECO:0000256" key="8">
    <source>
        <dbReference type="RuleBase" id="RU003823"/>
    </source>
</evidence>
<dbReference type="GO" id="GO:0006412">
    <property type="term" value="P:translation"/>
    <property type="evidence" value="ECO:0007669"/>
    <property type="project" value="UniProtKB-UniRule"/>
</dbReference>
<organism evidence="10 12">
    <name type="scientific">Candidatus Methanodesulfokora washburnensis</name>
    <dbReference type="NCBI Taxonomy" id="2478471"/>
    <lineage>
        <taxon>Archaea</taxon>
        <taxon>Thermoproteota</taxon>
        <taxon>Candidatus Korarchaeia</taxon>
        <taxon>Candidatus Korarchaeia incertae sedis</taxon>
        <taxon>Candidatus Methanodesulfokora</taxon>
    </lineage>
</organism>
<evidence type="ECO:0000313" key="13">
    <source>
        <dbReference type="Proteomes" id="UP000316217"/>
    </source>
</evidence>
<comment type="function">
    <text evidence="7">With S4 and S12 plays an important role in translational accuracy.</text>
</comment>
<feature type="domain" description="S5 DRBM" evidence="9">
    <location>
        <begin position="56"/>
        <end position="119"/>
    </location>
</feature>
<dbReference type="OrthoDB" id="38155at2157"/>
<dbReference type="GO" id="GO:0022627">
    <property type="term" value="C:cytosolic small ribosomal subunit"/>
    <property type="evidence" value="ECO:0007669"/>
    <property type="project" value="TreeGrafter"/>
</dbReference>
<accession>A0A3R9PY73</accession>
<dbReference type="GO" id="GO:0003735">
    <property type="term" value="F:structural constituent of ribosome"/>
    <property type="evidence" value="ECO:0007669"/>
    <property type="project" value="UniProtKB-UniRule"/>
</dbReference>
<dbReference type="AlphaFoldDB" id="A0A3R9PY73"/>
<dbReference type="EMBL" id="RCOS01000062">
    <property type="protein sequence ID" value="RSN76201.1"/>
    <property type="molecule type" value="Genomic_DNA"/>
</dbReference>
<dbReference type="PROSITE" id="PS50881">
    <property type="entry name" value="S5_DSRBD"/>
    <property type="match status" value="1"/>
</dbReference>
<dbReference type="NCBIfam" id="NF003125">
    <property type="entry name" value="PRK04044.1"/>
    <property type="match status" value="1"/>
</dbReference>
<dbReference type="Gene3D" id="3.30.230.10">
    <property type="match status" value="1"/>
</dbReference>
<comment type="caution">
    <text evidence="10">The sequence shown here is derived from an EMBL/GenBank/DDBJ whole genome shotgun (WGS) entry which is preliminary data.</text>
</comment>
<name>A0A3R9PY73_9CREN</name>
<dbReference type="Proteomes" id="UP000316217">
    <property type="component" value="Unassembled WGS sequence"/>
</dbReference>
<dbReference type="EMBL" id="RXII01000047">
    <property type="protein sequence ID" value="RZN62426.1"/>
    <property type="molecule type" value="Genomic_DNA"/>
</dbReference>
<keyword evidence="3 7" id="KW-0694">RNA-binding</keyword>
<dbReference type="GO" id="GO:0019843">
    <property type="term" value="F:rRNA binding"/>
    <property type="evidence" value="ECO:0007669"/>
    <property type="project" value="UniProtKB-UniRule"/>
</dbReference>
<comment type="subunit">
    <text evidence="7">Part of the 30S ribosomal subunit. Contacts protein S4.</text>
</comment>
<evidence type="ECO:0000256" key="3">
    <source>
        <dbReference type="ARBA" id="ARBA00022884"/>
    </source>
</evidence>
<dbReference type="Gene3D" id="3.30.160.20">
    <property type="match status" value="1"/>
</dbReference>
<evidence type="ECO:0000313" key="10">
    <source>
        <dbReference type="EMBL" id="RSN76201.1"/>
    </source>
</evidence>
<dbReference type="RefSeq" id="WP_125670824.1">
    <property type="nucleotide sequence ID" value="NZ_RCOS01000062.1"/>
</dbReference>
<keyword evidence="2 7" id="KW-0699">rRNA-binding</keyword>
<evidence type="ECO:0000313" key="11">
    <source>
        <dbReference type="EMBL" id="RZN62426.1"/>
    </source>
</evidence>
<reference evidence="10 12" key="1">
    <citation type="submission" date="2018-10" db="EMBL/GenBank/DDBJ databases">
        <title>Co-occurring genomic capacity for anaerobic methane metabolism and dissimilatory sulfite reduction discovered in the Korarchaeota.</title>
        <authorList>
            <person name="Mckay L.J."/>
            <person name="Dlakic M."/>
            <person name="Fields M.W."/>
            <person name="Delmont T.O."/>
            <person name="Eren A.M."/>
            <person name="Jay Z.J."/>
            <person name="Klingelsmith K.B."/>
            <person name="Rusch D.B."/>
            <person name="Inskeep W.P."/>
        </authorList>
    </citation>
    <scope>NUCLEOTIDE SEQUENCE [LARGE SCALE GENOMIC DNA]</scope>
    <source>
        <strain evidence="10 12">MDKW</strain>
    </source>
</reference>
<gene>
    <name evidence="7" type="primary">rps5</name>
    <name evidence="10" type="ORF">D6D85_04410</name>
    <name evidence="11" type="ORF">EF810_02900</name>
</gene>
<dbReference type="SUPFAM" id="SSF54211">
    <property type="entry name" value="Ribosomal protein S5 domain 2-like"/>
    <property type="match status" value="1"/>
</dbReference>
<keyword evidence="4 7" id="KW-0689">Ribosomal protein</keyword>
<dbReference type="InterPro" id="IPR005711">
    <property type="entry name" value="Ribosomal_uS5_euk/arc"/>
</dbReference>
<dbReference type="Pfam" id="PF00333">
    <property type="entry name" value="Ribosomal_S5"/>
    <property type="match status" value="1"/>
</dbReference>
<dbReference type="InterPro" id="IPR047866">
    <property type="entry name" value="Ribosomal_uS5_arc"/>
</dbReference>
<keyword evidence="5 7" id="KW-0687">Ribonucleoprotein</keyword>